<protein>
    <submittedName>
        <fullName evidence="1">Uncharacterized protein</fullName>
    </submittedName>
</protein>
<organism evidence="1 2">
    <name type="scientific">Brachionus plicatilis</name>
    <name type="common">Marine rotifer</name>
    <name type="synonym">Brachionus muelleri</name>
    <dbReference type="NCBI Taxonomy" id="10195"/>
    <lineage>
        <taxon>Eukaryota</taxon>
        <taxon>Metazoa</taxon>
        <taxon>Spiralia</taxon>
        <taxon>Gnathifera</taxon>
        <taxon>Rotifera</taxon>
        <taxon>Eurotatoria</taxon>
        <taxon>Monogononta</taxon>
        <taxon>Pseudotrocha</taxon>
        <taxon>Ploima</taxon>
        <taxon>Brachionidae</taxon>
        <taxon>Brachionus</taxon>
    </lineage>
</organism>
<comment type="caution">
    <text evidence="1">The sequence shown here is derived from an EMBL/GenBank/DDBJ whole genome shotgun (WGS) entry which is preliminary data.</text>
</comment>
<accession>A0A3M7PTS0</accession>
<proteinExistence type="predicted"/>
<dbReference type="EMBL" id="REGN01008838">
    <property type="protein sequence ID" value="RNA02562.1"/>
    <property type="molecule type" value="Genomic_DNA"/>
</dbReference>
<dbReference type="AlphaFoldDB" id="A0A3M7PTS0"/>
<sequence length="83" mass="9845">MNSRGTKYKIKYLQTMENNIIYQSGSQIHGEHSGIKTLKILIKFLKDFFEGFLYGFNFLEDYFSKIFIFSQYSDHSIAKNENK</sequence>
<dbReference type="Proteomes" id="UP000276133">
    <property type="component" value="Unassembled WGS sequence"/>
</dbReference>
<name>A0A3M7PTS0_BRAPC</name>
<evidence type="ECO:0000313" key="1">
    <source>
        <dbReference type="EMBL" id="RNA02562.1"/>
    </source>
</evidence>
<evidence type="ECO:0000313" key="2">
    <source>
        <dbReference type="Proteomes" id="UP000276133"/>
    </source>
</evidence>
<keyword evidence="2" id="KW-1185">Reference proteome</keyword>
<gene>
    <name evidence="1" type="ORF">BpHYR1_021482</name>
</gene>
<reference evidence="1 2" key="1">
    <citation type="journal article" date="2018" name="Sci. Rep.">
        <title>Genomic signatures of local adaptation to the degree of environmental predictability in rotifers.</title>
        <authorList>
            <person name="Franch-Gras L."/>
            <person name="Hahn C."/>
            <person name="Garcia-Roger E.M."/>
            <person name="Carmona M.J."/>
            <person name="Serra M."/>
            <person name="Gomez A."/>
        </authorList>
    </citation>
    <scope>NUCLEOTIDE SEQUENCE [LARGE SCALE GENOMIC DNA]</scope>
    <source>
        <strain evidence="1">HYR1</strain>
    </source>
</reference>